<dbReference type="EMBL" id="WPNZ01000012">
    <property type="protein sequence ID" value="MVO87433.1"/>
    <property type="molecule type" value="Genomic_DNA"/>
</dbReference>
<sequence length="69" mass="7118">MTDFISKNSVRAHSLLSAILISVPIIWPDVPWEALAASAAALLSTGVAAAKHEDAKTEAALATPPKAPN</sequence>
<dbReference type="RefSeq" id="WP_157167058.1">
    <property type="nucleotide sequence ID" value="NZ_WPNZ01000012.1"/>
</dbReference>
<evidence type="ECO:0000313" key="1">
    <source>
        <dbReference type="EMBL" id="MVO87433.1"/>
    </source>
</evidence>
<comment type="caution">
    <text evidence="1">The sequence shown here is derived from an EMBL/GenBank/DDBJ whole genome shotgun (WGS) entry which is preliminary data.</text>
</comment>
<dbReference type="AlphaFoldDB" id="A0A6L6X0X9"/>
<reference evidence="1 2" key="1">
    <citation type="submission" date="2019-11" db="EMBL/GenBank/DDBJ databases">
        <title>Streptomyces typhae sp. nov., a novel endophytic actinomycete isolated from the root of cattail pollen (Typha angustifolia L.).</title>
        <authorList>
            <person name="Peng C."/>
        </authorList>
    </citation>
    <scope>NUCLEOTIDE SEQUENCE [LARGE SCALE GENOMIC DNA]</scope>
    <source>
        <strain evidence="2">p1417</strain>
    </source>
</reference>
<evidence type="ECO:0000313" key="2">
    <source>
        <dbReference type="Proteomes" id="UP000483802"/>
    </source>
</evidence>
<organism evidence="1 2">
    <name type="scientific">Streptomyces typhae</name>
    <dbReference type="NCBI Taxonomy" id="2681492"/>
    <lineage>
        <taxon>Bacteria</taxon>
        <taxon>Bacillati</taxon>
        <taxon>Actinomycetota</taxon>
        <taxon>Actinomycetes</taxon>
        <taxon>Kitasatosporales</taxon>
        <taxon>Streptomycetaceae</taxon>
        <taxon>Streptomyces</taxon>
    </lineage>
</organism>
<gene>
    <name evidence="1" type="ORF">GPA10_22380</name>
</gene>
<name>A0A6L6X0X9_9ACTN</name>
<protein>
    <submittedName>
        <fullName evidence="1">Uncharacterized protein</fullName>
    </submittedName>
</protein>
<proteinExistence type="predicted"/>
<dbReference type="Proteomes" id="UP000483802">
    <property type="component" value="Unassembled WGS sequence"/>
</dbReference>
<accession>A0A6L6X0X9</accession>
<keyword evidence="2" id="KW-1185">Reference proteome</keyword>